<proteinExistence type="predicted"/>
<feature type="region of interest" description="Disordered" evidence="1">
    <location>
        <begin position="73"/>
        <end position="96"/>
    </location>
</feature>
<gene>
    <name evidence="2" type="ORF">Arub01_48810</name>
</gene>
<name>A0A9W6PZA4_9ACTN</name>
<sequence>MRPPALADHRSRTRELLARRLADEFATFDAATVARCVADVQACLAHLGVDATPEMVERMAREHLVGMVKSLPPSGRAARAWDDTPAGGRSSGAVGR</sequence>
<evidence type="ECO:0000256" key="1">
    <source>
        <dbReference type="SAM" id="MobiDB-lite"/>
    </source>
</evidence>
<dbReference type="Proteomes" id="UP001165124">
    <property type="component" value="Unassembled WGS sequence"/>
</dbReference>
<reference evidence="2" key="1">
    <citation type="submission" date="2023-02" db="EMBL/GenBank/DDBJ databases">
        <title>Actinomadura rubrobrunea NBRC 14622.</title>
        <authorList>
            <person name="Ichikawa N."/>
            <person name="Sato H."/>
            <person name="Tonouchi N."/>
        </authorList>
    </citation>
    <scope>NUCLEOTIDE SEQUENCE</scope>
    <source>
        <strain evidence="2">NBRC 14622</strain>
    </source>
</reference>
<organism evidence="2 3">
    <name type="scientific">Actinomadura rubrobrunea</name>
    <dbReference type="NCBI Taxonomy" id="115335"/>
    <lineage>
        <taxon>Bacteria</taxon>
        <taxon>Bacillati</taxon>
        <taxon>Actinomycetota</taxon>
        <taxon>Actinomycetes</taxon>
        <taxon>Streptosporangiales</taxon>
        <taxon>Thermomonosporaceae</taxon>
        <taxon>Actinomadura</taxon>
    </lineage>
</organism>
<dbReference type="RefSeq" id="WP_067908057.1">
    <property type="nucleotide sequence ID" value="NZ_BSRZ01000016.1"/>
</dbReference>
<comment type="caution">
    <text evidence="2">The sequence shown here is derived from an EMBL/GenBank/DDBJ whole genome shotgun (WGS) entry which is preliminary data.</text>
</comment>
<keyword evidence="3" id="KW-1185">Reference proteome</keyword>
<protein>
    <submittedName>
        <fullName evidence="2">Uncharacterized protein</fullName>
    </submittedName>
</protein>
<accession>A0A9W6PZA4</accession>
<evidence type="ECO:0000313" key="2">
    <source>
        <dbReference type="EMBL" id="GLW66637.1"/>
    </source>
</evidence>
<dbReference type="AlphaFoldDB" id="A0A9W6PZA4"/>
<dbReference type="EMBL" id="BSRZ01000016">
    <property type="protein sequence ID" value="GLW66637.1"/>
    <property type="molecule type" value="Genomic_DNA"/>
</dbReference>
<evidence type="ECO:0000313" key="3">
    <source>
        <dbReference type="Proteomes" id="UP001165124"/>
    </source>
</evidence>
<dbReference type="Gene3D" id="1.10.8.1060">
    <property type="entry name" value="Corynebacterium glutamicum thioredoxin-dependent arsenate reductase, N-terminal domain"/>
    <property type="match status" value="1"/>
</dbReference>